<sequence length="209" mass="23106">METKANEISFAKKKKVKKTSKNYNVKWVVLITIWTFFLAIGMSFISETVLRNVHILIAFFILILIIFVGILSDLIGIAVASAREKPFHAMAANKIKGARFAVKLVRNASPVSNFCNDVIGDICGIVSGAAAAIIILQLSKLSNIHHPFLSISLSGFVASITVGGKAFGKEIALTKSKEIVFFVGRMLYYIHEKTGIDFLPFKKKNQKER</sequence>
<feature type="transmembrane region" description="Helical" evidence="1">
    <location>
        <begin position="144"/>
        <end position="167"/>
    </location>
</feature>
<accession>A0A4V2SCG4</accession>
<dbReference type="Proteomes" id="UP000294919">
    <property type="component" value="Unassembled WGS sequence"/>
</dbReference>
<comment type="caution">
    <text evidence="2">The sequence shown here is derived from an EMBL/GenBank/DDBJ whole genome shotgun (WGS) entry which is preliminary data.</text>
</comment>
<feature type="transmembrane region" description="Helical" evidence="1">
    <location>
        <begin position="118"/>
        <end position="138"/>
    </location>
</feature>
<dbReference type="AlphaFoldDB" id="A0A4V2SCG4"/>
<evidence type="ECO:0008006" key="4">
    <source>
        <dbReference type="Google" id="ProtNLM"/>
    </source>
</evidence>
<gene>
    <name evidence="2" type="ORF">EV214_103253</name>
</gene>
<reference evidence="2 3" key="1">
    <citation type="submission" date="2019-03" db="EMBL/GenBank/DDBJ databases">
        <title>Genomic Encyclopedia of Type Strains, Phase IV (KMG-IV): sequencing the most valuable type-strain genomes for metagenomic binning, comparative biology and taxonomic classification.</title>
        <authorList>
            <person name="Goeker M."/>
        </authorList>
    </citation>
    <scope>NUCLEOTIDE SEQUENCE [LARGE SCALE GENOMIC DNA]</scope>
    <source>
        <strain evidence="2 3">DSM 102940</strain>
    </source>
</reference>
<feature type="transmembrane region" description="Helical" evidence="1">
    <location>
        <begin position="23"/>
        <end position="45"/>
    </location>
</feature>
<dbReference type="EMBL" id="SLWV01000003">
    <property type="protein sequence ID" value="TCO79200.1"/>
    <property type="molecule type" value="Genomic_DNA"/>
</dbReference>
<evidence type="ECO:0000313" key="2">
    <source>
        <dbReference type="EMBL" id="TCO79200.1"/>
    </source>
</evidence>
<keyword evidence="3" id="KW-1185">Reference proteome</keyword>
<dbReference type="RefSeq" id="WP_243116547.1">
    <property type="nucleotide sequence ID" value="NZ_SLWV01000003.1"/>
</dbReference>
<evidence type="ECO:0000256" key="1">
    <source>
        <dbReference type="SAM" id="Phobius"/>
    </source>
</evidence>
<evidence type="ECO:0000313" key="3">
    <source>
        <dbReference type="Proteomes" id="UP000294919"/>
    </source>
</evidence>
<proteinExistence type="predicted"/>
<protein>
    <recommendedName>
        <fullName evidence="4">CNNM transmembrane domain-containing protein</fullName>
    </recommendedName>
</protein>
<keyword evidence="1" id="KW-0812">Transmembrane</keyword>
<feature type="transmembrane region" description="Helical" evidence="1">
    <location>
        <begin position="57"/>
        <end position="80"/>
    </location>
</feature>
<name>A0A4V2SCG4_9FIRM</name>
<keyword evidence="1" id="KW-0472">Membrane</keyword>
<keyword evidence="1" id="KW-1133">Transmembrane helix</keyword>
<organism evidence="2 3">
    <name type="scientific">Marinisporobacter balticus</name>
    <dbReference type="NCBI Taxonomy" id="2018667"/>
    <lineage>
        <taxon>Bacteria</taxon>
        <taxon>Bacillati</taxon>
        <taxon>Bacillota</taxon>
        <taxon>Clostridia</taxon>
        <taxon>Peptostreptococcales</taxon>
        <taxon>Thermotaleaceae</taxon>
        <taxon>Marinisporobacter</taxon>
    </lineage>
</organism>